<reference evidence="1" key="1">
    <citation type="journal article" date="2021" name="Proc. Natl. Acad. Sci. U.S.A.">
        <title>A Catalog of Tens of Thousands of Viruses from Human Metagenomes Reveals Hidden Associations with Chronic Diseases.</title>
        <authorList>
            <person name="Tisza M.J."/>
            <person name="Buck C.B."/>
        </authorList>
    </citation>
    <scope>NUCLEOTIDE SEQUENCE</scope>
    <source>
        <strain evidence="1">Ctiha2</strain>
    </source>
</reference>
<name>A0A8S5RHG1_9VIRU</name>
<protein>
    <submittedName>
        <fullName evidence="1">Uncharacterized protein</fullName>
    </submittedName>
</protein>
<evidence type="ECO:0000313" key="1">
    <source>
        <dbReference type="EMBL" id="DAE30554.1"/>
    </source>
</evidence>
<accession>A0A8S5RHG1</accession>
<proteinExistence type="predicted"/>
<dbReference type="EMBL" id="BK059104">
    <property type="protein sequence ID" value="DAE30554.1"/>
    <property type="molecule type" value="Genomic_DNA"/>
</dbReference>
<sequence>MKEDYKDKYHDIIVPKGTVLYMDYPVESTSNKADWTYEIKTTASCLGGDFATTENMLNTILNIMKNKVSS</sequence>
<organism evidence="1">
    <name type="scientific">virus sp. ctiha2</name>
    <dbReference type="NCBI Taxonomy" id="2827299"/>
    <lineage>
        <taxon>Viruses</taxon>
    </lineage>
</organism>